<feature type="non-terminal residue" evidence="1">
    <location>
        <position position="84"/>
    </location>
</feature>
<reference evidence="1" key="1">
    <citation type="submission" date="2019-05" db="EMBL/GenBank/DDBJ databases">
        <authorList>
            <person name="Castillo A."/>
            <person name="Giampetruzzi A."/>
            <person name="Landa B."/>
            <person name="Saponari M."/>
            <person name="Almeida R.P.P."/>
            <person name="Moralejo E."/>
            <person name="Marco-Noales E."/>
            <person name="Velasco-Amo M.P."/>
            <person name="Roman-Ecija M."/>
            <person name="Navarro I."/>
            <person name="Monterde A."/>
            <person name="Barbe S."/>
        </authorList>
    </citation>
    <scope>NUCLEOTIDE SEQUENCE</scope>
    <source>
        <strain evidence="1">XYL1981</strain>
    </source>
</reference>
<evidence type="ECO:0000313" key="1">
    <source>
        <dbReference type="EMBL" id="MRU22640.1"/>
    </source>
</evidence>
<dbReference type="AlphaFoldDB" id="A0A9Q4MDW9"/>
<name>A0A9Q4MDW9_XYLFS</name>
<sequence>ELAFLPIKAYFETGLPGFNPAHVHDPTRWDPEVFNQHGYLTGQFARTLSMMMDTYGFIFTDKYPEIDMLDVLLNNRLLVVMIPS</sequence>
<reference evidence="1" key="2">
    <citation type="journal article" date="2020" name="Appl. Environ. Microbiol.">
        <title>Multiple intercontinental introductions associated with the emergence of a plant pathogen in Europe.</title>
        <authorList>
            <person name="Landa B.B."/>
            <person name="Castillo A.I."/>
            <person name="Giampetruzzi A."/>
            <person name="Kahn A."/>
            <person name="Roman-Ecija M."/>
            <person name="Velasco-Amo M.P."/>
            <person name="Navas-Cortes J.A."/>
            <person name="Marco-Noales E."/>
            <person name="Barbe S."/>
            <person name="Moralejo E."/>
            <person name="Coletta-Filho H.D."/>
            <person name="Saldarelli P."/>
            <person name="Saponari M."/>
            <person name="Almeida R.P.P."/>
        </authorList>
    </citation>
    <scope>NUCLEOTIDE SEQUENCE</scope>
    <source>
        <strain evidence="1">XYL1981</strain>
    </source>
</reference>
<dbReference type="EMBL" id="VDCJ01000129">
    <property type="protein sequence ID" value="MRU22640.1"/>
    <property type="molecule type" value="Genomic_DNA"/>
</dbReference>
<comment type="caution">
    <text evidence="1">The sequence shown here is derived from an EMBL/GenBank/DDBJ whole genome shotgun (WGS) entry which is preliminary data.</text>
</comment>
<dbReference type="Proteomes" id="UP000474061">
    <property type="component" value="Unassembled WGS sequence"/>
</dbReference>
<accession>A0A9Q4MDW9</accession>
<feature type="non-terminal residue" evidence="1">
    <location>
        <position position="1"/>
    </location>
</feature>
<proteinExistence type="predicted"/>
<evidence type="ECO:0000313" key="2">
    <source>
        <dbReference type="Proteomes" id="UP000474061"/>
    </source>
</evidence>
<protein>
    <submittedName>
        <fullName evidence="1">Uncharacterized protein</fullName>
    </submittedName>
</protein>
<gene>
    <name evidence="1" type="ORF">FG476_00545</name>
</gene>
<organism evidence="1 2">
    <name type="scientific">Xylella fastidiosa subsp. multiplex</name>
    <dbReference type="NCBI Taxonomy" id="644357"/>
    <lineage>
        <taxon>Bacteria</taxon>
        <taxon>Pseudomonadati</taxon>
        <taxon>Pseudomonadota</taxon>
        <taxon>Gammaproteobacteria</taxon>
        <taxon>Lysobacterales</taxon>
        <taxon>Lysobacteraceae</taxon>
        <taxon>Xylella</taxon>
    </lineage>
</organism>